<evidence type="ECO:0000313" key="1">
    <source>
        <dbReference type="EMBL" id="KRZ66841.1"/>
    </source>
</evidence>
<dbReference type="InterPro" id="IPR036188">
    <property type="entry name" value="FAD/NAD-bd_sf"/>
</dbReference>
<name>A0A0V1M542_9BILA</name>
<dbReference type="STRING" id="268474.A0A0V1M542"/>
<accession>A0A0V1M542</accession>
<evidence type="ECO:0000313" key="2">
    <source>
        <dbReference type="Proteomes" id="UP000054843"/>
    </source>
</evidence>
<gene>
    <name evidence="1" type="primary">Mical2</name>
    <name evidence="1" type="ORF">T10_10427</name>
</gene>
<dbReference type="Proteomes" id="UP000054843">
    <property type="component" value="Unassembled WGS sequence"/>
</dbReference>
<keyword evidence="2" id="KW-1185">Reference proteome</keyword>
<dbReference type="EMBL" id="JYDO01000222">
    <property type="protein sequence ID" value="KRZ66841.1"/>
    <property type="molecule type" value="Genomic_DNA"/>
</dbReference>
<dbReference type="Gene3D" id="3.50.50.60">
    <property type="entry name" value="FAD/NAD(P)-binding domain"/>
    <property type="match status" value="1"/>
</dbReference>
<dbReference type="OrthoDB" id="5918262at2759"/>
<organism evidence="1 2">
    <name type="scientific">Trichinella papuae</name>
    <dbReference type="NCBI Taxonomy" id="268474"/>
    <lineage>
        <taxon>Eukaryota</taxon>
        <taxon>Metazoa</taxon>
        <taxon>Ecdysozoa</taxon>
        <taxon>Nematoda</taxon>
        <taxon>Enoplea</taxon>
        <taxon>Dorylaimia</taxon>
        <taxon>Trichinellida</taxon>
        <taxon>Trichinellidae</taxon>
        <taxon>Trichinella</taxon>
    </lineage>
</organism>
<dbReference type="PANTHER" id="PTHR23167:SF46">
    <property type="entry name" value="EPS15 HOMOLOGY DOMAIN CONTAINING PROTEIN-BINDING PROTEIN 1, ISOFORM F"/>
    <property type="match status" value="1"/>
</dbReference>
<dbReference type="SUPFAM" id="SSF51905">
    <property type="entry name" value="FAD/NAD(P)-binding domain"/>
    <property type="match status" value="1"/>
</dbReference>
<comment type="caution">
    <text evidence="1">The sequence shown here is derived from an EMBL/GenBank/DDBJ whole genome shotgun (WGS) entry which is preliminary data.</text>
</comment>
<reference evidence="1 2" key="1">
    <citation type="submission" date="2015-01" db="EMBL/GenBank/DDBJ databases">
        <title>Evolution of Trichinella species and genotypes.</title>
        <authorList>
            <person name="Korhonen P.K."/>
            <person name="Edoardo P."/>
            <person name="Giuseppe L.R."/>
            <person name="Gasser R.B."/>
        </authorList>
    </citation>
    <scope>NUCLEOTIDE SEQUENCE [LARGE SCALE GENOMIC DNA]</scope>
    <source>
        <strain evidence="1">ISS1980</strain>
    </source>
</reference>
<protein>
    <submittedName>
        <fullName evidence="1">Protein-methionine sulfoxide oxidase MICAL2</fullName>
    </submittedName>
</protein>
<dbReference type="InterPro" id="IPR050540">
    <property type="entry name" value="F-actin_Monoox_Mical"/>
</dbReference>
<dbReference type="PANTHER" id="PTHR23167">
    <property type="entry name" value="CALPONIN HOMOLOGY DOMAIN-CONTAINING PROTEIN DDB_G0272472-RELATED"/>
    <property type="match status" value="1"/>
</dbReference>
<dbReference type="AlphaFoldDB" id="A0A0V1M542"/>
<proteinExistence type="predicted"/>
<sequence>MERTENESLRAAMKMFIEASSLKTALVAYGQLISLCKANRSDNYKFYKSIRDEFNWWKVKQLWEMLDKRFTKSEYLNQQAGKDLRVLVAGAGPCGLRLAIECAFLGAKVIVLENREAFVRNSLLHLWPCAKEDLKNLGARILYPKFSVGSTTHMSVSSLQLILLKVALLVGIEVYENVAFCKLIEHKTNNDDETFGWKAALIPENHVLADYQFNVLINASEEQNSVTGFRYDDPNDYEKVCKYLSKIKQEIEEESSSSPTLVQSLDQTKSEELIEKPAHSRIQSTEVNVSASIEELKEKEGSPQKTHEKQRWLPNCKRTTVRKADTALQQTIDNNNMQCISRTSSARRKLQPAFLQKIKKLLGAQWQHHFTKRKPTKNIKEVNIYAADSTVVNPLAQHGLQPSTQEIQSIDSCSGEIYDIISKDCSNMRATVKKTSNVINDNSDKVERYKESEKEMKPEMLQVPENNQTPPMVIKRQVIKTLDPALLQSINNLLGPLFRQQVVQQKSKKNPKEENIKAAASTLEYPQAHKALQMNNDQFQSDKSLSRQICGIISTDCSSLGVTLSETSKVNNENKSSVDKDKESEDKMKAELLPIVGNDQKLPMAMEPRVRKPLNAALLQRMDSLLRPVFRQQVAQQNGEFQSIHSCTEQIYGIKSTDCSRREATVKETSNVIHDNSDEVDRYNESEKDMNPALLQVPEDNQTSPMVIECRVIKPLDPAFLQRMNNLLGPLFRQHVTQRNSMQNINEVKITAADSTVVNPLTEPGLQLNNDQFELFDPRSGQLVNGINTDFSNRTVSVAEMIDDGDGDGGNG</sequence>